<comment type="function">
    <text evidence="2 10">Catalyzes the isomerization between 2-isopropylmalate and 3-isopropylmalate, via the formation of 2-isopropylmaleate.</text>
</comment>
<evidence type="ECO:0000256" key="5">
    <source>
        <dbReference type="ARBA" id="ARBA00011271"/>
    </source>
</evidence>
<keyword evidence="7 10" id="KW-0028">Amino-acid biosynthesis</keyword>
<evidence type="ECO:0000256" key="2">
    <source>
        <dbReference type="ARBA" id="ARBA00002695"/>
    </source>
</evidence>
<dbReference type="EMBL" id="UGNC01000005">
    <property type="protein sequence ID" value="STW48788.1"/>
    <property type="molecule type" value="Genomic_DNA"/>
</dbReference>
<dbReference type="FunFam" id="3.20.19.10:FF:000003">
    <property type="entry name" value="3-isopropylmalate dehydratase small subunit"/>
    <property type="match status" value="1"/>
</dbReference>
<evidence type="ECO:0000256" key="7">
    <source>
        <dbReference type="ARBA" id="ARBA00022605"/>
    </source>
</evidence>
<dbReference type="AlphaFoldDB" id="A0A060VDL0"/>
<organism evidence="12 13">
    <name type="scientific">Klebsiella pneumoniae</name>
    <dbReference type="NCBI Taxonomy" id="573"/>
    <lineage>
        <taxon>Bacteria</taxon>
        <taxon>Pseudomonadati</taxon>
        <taxon>Pseudomonadota</taxon>
        <taxon>Gammaproteobacteria</taxon>
        <taxon>Enterobacterales</taxon>
        <taxon>Enterobacteriaceae</taxon>
        <taxon>Klebsiella/Raoultella group</taxon>
        <taxon>Klebsiella</taxon>
        <taxon>Klebsiella pneumoniae complex</taxon>
    </lineage>
</organism>
<proteinExistence type="inferred from homology"/>
<reference evidence="12 13" key="1">
    <citation type="submission" date="2018-06" db="EMBL/GenBank/DDBJ databases">
        <authorList>
            <consortium name="Pathogen Informatics"/>
            <person name="Doyle S."/>
        </authorList>
    </citation>
    <scope>NUCLEOTIDE SEQUENCE [LARGE SCALE GENOMIC DNA]</scope>
    <source>
        <strain evidence="12 13">NCTC9617</strain>
    </source>
</reference>
<feature type="domain" description="Aconitase A/isopropylmalate dehydratase small subunit swivel" evidence="11">
    <location>
        <begin position="3"/>
        <end position="126"/>
    </location>
</feature>
<dbReference type="EC" id="4.2.1.33" evidence="10"/>
<evidence type="ECO:0000256" key="6">
    <source>
        <dbReference type="ARBA" id="ARBA00022430"/>
    </source>
</evidence>
<name>A0A060VDL0_KLEPN</name>
<evidence type="ECO:0000256" key="3">
    <source>
        <dbReference type="ARBA" id="ARBA00004729"/>
    </source>
</evidence>
<evidence type="ECO:0000256" key="4">
    <source>
        <dbReference type="ARBA" id="ARBA00009845"/>
    </source>
</evidence>
<comment type="pathway">
    <text evidence="3 10">Amino-acid biosynthesis; L-leucine biosynthesis; L-leucine from 3-methyl-2-oxobutanoate: step 2/4.</text>
</comment>
<dbReference type="InterPro" id="IPR033940">
    <property type="entry name" value="IPMI_Swivel"/>
</dbReference>
<protein>
    <recommendedName>
        <fullName evidence="10">3-isopropylmalate dehydratase small subunit</fullName>
        <ecNumber evidence="10">4.2.1.33</ecNumber>
    </recommendedName>
    <alternativeName>
        <fullName evidence="10">Alpha-IPM isomerase</fullName>
        <shortName evidence="10">IPMI</shortName>
    </alternativeName>
    <alternativeName>
        <fullName evidence="10">Isopropylmalate isomerase</fullName>
    </alternativeName>
</protein>
<evidence type="ECO:0000256" key="9">
    <source>
        <dbReference type="ARBA" id="ARBA00023304"/>
    </source>
</evidence>
<dbReference type="SUPFAM" id="SSF52016">
    <property type="entry name" value="LeuD/IlvD-like"/>
    <property type="match status" value="1"/>
</dbReference>
<keyword evidence="6 10" id="KW-0432">Leucine biosynthesis</keyword>
<dbReference type="UniPathway" id="UPA00048">
    <property type="reaction ID" value="UER00071"/>
</dbReference>
<evidence type="ECO:0000313" key="12">
    <source>
        <dbReference type="EMBL" id="STW48788.1"/>
    </source>
</evidence>
<gene>
    <name evidence="12" type="primary">leuD1</name>
    <name evidence="10" type="synonym">leuD</name>
    <name evidence="12" type="ORF">NCTC9617_05399</name>
</gene>
<keyword evidence="8 10" id="KW-0456">Lyase</keyword>
<dbReference type="HAMAP" id="MF_01031">
    <property type="entry name" value="LeuD_type1"/>
    <property type="match status" value="1"/>
</dbReference>
<dbReference type="Gene3D" id="3.20.19.10">
    <property type="entry name" value="Aconitase, domain 4"/>
    <property type="match status" value="1"/>
</dbReference>
<dbReference type="NCBIfam" id="TIGR00171">
    <property type="entry name" value="leuD"/>
    <property type="match status" value="1"/>
</dbReference>
<sequence length="201" mass="22598">MAEKFTQHTGLVVPLDAANVDTDAIIPKQFLQKVTRTGFGAHLFNDWRFLDDKGQQPNPEFVLNFLEYQGASILLARENFGCGSSREHAPWALTDYGFKVVIAPSFADIFYGNSFNNQLLPVTLSDEQVDELFKLVQANPGITFEVDLEAQVVKAGDKTYSFKIDDFRRHCMLNGLDSIGLTLQHEAAISDYERKLPAFMN</sequence>
<dbReference type="GO" id="GO:0009316">
    <property type="term" value="C:3-isopropylmalate dehydratase complex"/>
    <property type="evidence" value="ECO:0007669"/>
    <property type="project" value="InterPro"/>
</dbReference>
<dbReference type="GO" id="GO:0003861">
    <property type="term" value="F:3-isopropylmalate dehydratase activity"/>
    <property type="evidence" value="ECO:0007669"/>
    <property type="project" value="UniProtKB-UniRule"/>
</dbReference>
<dbReference type="Pfam" id="PF00694">
    <property type="entry name" value="Aconitase_C"/>
    <property type="match status" value="1"/>
</dbReference>
<accession>A0A060VDL0</accession>
<comment type="catalytic activity">
    <reaction evidence="1 10">
        <text>(2R,3S)-3-isopropylmalate = (2S)-2-isopropylmalate</text>
        <dbReference type="Rhea" id="RHEA:32287"/>
        <dbReference type="ChEBI" id="CHEBI:1178"/>
        <dbReference type="ChEBI" id="CHEBI:35121"/>
        <dbReference type="EC" id="4.2.1.33"/>
    </reaction>
</comment>
<dbReference type="CDD" id="cd01577">
    <property type="entry name" value="IPMI_Swivel"/>
    <property type="match status" value="1"/>
</dbReference>
<dbReference type="GO" id="GO:0009098">
    <property type="term" value="P:L-leucine biosynthetic process"/>
    <property type="evidence" value="ECO:0007669"/>
    <property type="project" value="UniProtKB-UniRule"/>
</dbReference>
<dbReference type="PANTHER" id="PTHR43345:SF5">
    <property type="entry name" value="3-ISOPROPYLMALATE DEHYDRATASE SMALL SUBUNIT"/>
    <property type="match status" value="1"/>
</dbReference>
<dbReference type="InterPro" id="IPR050075">
    <property type="entry name" value="LeuD"/>
</dbReference>
<dbReference type="InterPro" id="IPR000573">
    <property type="entry name" value="AconitaseA/IPMdHydase_ssu_swvl"/>
</dbReference>
<evidence type="ECO:0000256" key="8">
    <source>
        <dbReference type="ARBA" id="ARBA00023239"/>
    </source>
</evidence>
<dbReference type="InterPro" id="IPR004431">
    <property type="entry name" value="3-IsopropMal_deHydase_ssu"/>
</dbReference>
<evidence type="ECO:0000256" key="10">
    <source>
        <dbReference type="HAMAP-Rule" id="MF_01031"/>
    </source>
</evidence>
<comment type="similarity">
    <text evidence="4 10">Belongs to the LeuD family. LeuD type 1 subfamily.</text>
</comment>
<dbReference type="InterPro" id="IPR015928">
    <property type="entry name" value="Aconitase/3IPM_dehydase_swvl"/>
</dbReference>
<evidence type="ECO:0000256" key="1">
    <source>
        <dbReference type="ARBA" id="ARBA00000491"/>
    </source>
</evidence>
<evidence type="ECO:0000313" key="13">
    <source>
        <dbReference type="Proteomes" id="UP000255167"/>
    </source>
</evidence>
<dbReference type="NCBIfam" id="NF002458">
    <property type="entry name" value="PRK01641.1"/>
    <property type="match status" value="1"/>
</dbReference>
<evidence type="ECO:0000259" key="11">
    <source>
        <dbReference type="Pfam" id="PF00694"/>
    </source>
</evidence>
<dbReference type="Proteomes" id="UP000255167">
    <property type="component" value="Unassembled WGS sequence"/>
</dbReference>
<comment type="subunit">
    <text evidence="5 10">Heterodimer of LeuC and LeuD.</text>
</comment>
<dbReference type="PANTHER" id="PTHR43345">
    <property type="entry name" value="3-ISOPROPYLMALATE DEHYDRATASE SMALL SUBUNIT 2-RELATED-RELATED"/>
    <property type="match status" value="1"/>
</dbReference>
<keyword evidence="9 10" id="KW-0100">Branched-chain amino acid biosynthesis</keyword>